<dbReference type="CDD" id="cd06661">
    <property type="entry name" value="GGCT_like"/>
    <property type="match status" value="1"/>
</dbReference>
<dbReference type="OrthoDB" id="9795692at2"/>
<dbReference type="EMBL" id="LQZT01000048">
    <property type="protein sequence ID" value="OCW55887.1"/>
    <property type="molecule type" value="Genomic_DNA"/>
</dbReference>
<dbReference type="GO" id="GO:0061928">
    <property type="term" value="F:glutathione specific gamma-glutamylcyclotransferase activity"/>
    <property type="evidence" value="ECO:0007669"/>
    <property type="project" value="UniProtKB-EC"/>
</dbReference>
<evidence type="ECO:0000256" key="1">
    <source>
        <dbReference type="ARBA" id="ARBA00012344"/>
    </source>
</evidence>
<dbReference type="InterPro" id="IPR006840">
    <property type="entry name" value="ChaC"/>
</dbReference>
<dbReference type="PANTHER" id="PTHR12192:SF2">
    <property type="entry name" value="GLUTATHIONE-SPECIFIC GAMMA-GLUTAMYLCYCLOTRANSFERASE 2"/>
    <property type="match status" value="1"/>
</dbReference>
<reference evidence="3 4" key="1">
    <citation type="submission" date="2015-12" db="EMBL/GenBank/DDBJ databases">
        <authorList>
            <person name="Shamseldin A."/>
            <person name="Moawad H."/>
            <person name="Abd El-Rahim W.M."/>
            <person name="Sadowsky M.J."/>
        </authorList>
    </citation>
    <scope>NUCLEOTIDE SEQUENCE [LARGE SCALE GENOMIC DNA]</scope>
    <source>
        <strain evidence="3 4">JC234</strain>
    </source>
</reference>
<sequence length="243" mass="27392">MSKTRQMRLTQRHVDRVQRAVADPGPKLLPGFRTATDADYAEAVAGMLATRPEGGFWLFGYGSLIWRPETAHEEKRMARAIGWHRRFCLGPDYRYRGSHDHPGLMMALDRGGSCTGMAYRLPEAGLEQELHRLIRRELSQLPSAFPWRWIRIRTEEGPLTALTFAMDRNSPRYVAGLPDEEVAAVLATACGYLGSMAEYLFSTVSMLESLGIHDRSLWRLQALVAAHIEKLEQRGCDAPAVRP</sequence>
<dbReference type="RefSeq" id="WP_066182845.1">
    <property type="nucleotide sequence ID" value="NZ_LQZT01000048.1"/>
</dbReference>
<dbReference type="STRING" id="1480615.AWJ14_11660"/>
<protein>
    <recommendedName>
        <fullName evidence="1">glutathione-specific gamma-glutamylcyclotransferase</fullName>
        <ecNumber evidence="1">4.3.2.7</ecNumber>
    </recommendedName>
</protein>
<evidence type="ECO:0000256" key="2">
    <source>
        <dbReference type="ARBA" id="ARBA00023239"/>
    </source>
</evidence>
<keyword evidence="2" id="KW-0456">Lyase</keyword>
<gene>
    <name evidence="3" type="ORF">AWJ14_11660</name>
</gene>
<dbReference type="Proteomes" id="UP000094795">
    <property type="component" value="Unassembled WGS sequence"/>
</dbReference>
<dbReference type="EC" id="4.3.2.7" evidence="1"/>
<comment type="caution">
    <text evidence="3">The sequence shown here is derived from an EMBL/GenBank/DDBJ whole genome shotgun (WGS) entry which is preliminary data.</text>
</comment>
<dbReference type="InterPro" id="IPR036568">
    <property type="entry name" value="GGCT-like_sf"/>
</dbReference>
<dbReference type="Pfam" id="PF04752">
    <property type="entry name" value="ChaC"/>
    <property type="match status" value="1"/>
</dbReference>
<dbReference type="GO" id="GO:0006751">
    <property type="term" value="P:glutathione catabolic process"/>
    <property type="evidence" value="ECO:0007669"/>
    <property type="project" value="InterPro"/>
</dbReference>
<accession>A0A1C1YR87</accession>
<dbReference type="InterPro" id="IPR013024">
    <property type="entry name" value="GGCT-like"/>
</dbReference>
<name>A0A1C1YR87_9HYPH</name>
<proteinExistence type="predicted"/>
<dbReference type="GO" id="GO:0005737">
    <property type="term" value="C:cytoplasm"/>
    <property type="evidence" value="ECO:0007669"/>
    <property type="project" value="TreeGrafter"/>
</dbReference>
<evidence type="ECO:0000313" key="4">
    <source>
        <dbReference type="Proteomes" id="UP000094795"/>
    </source>
</evidence>
<dbReference type="PANTHER" id="PTHR12192">
    <property type="entry name" value="CATION TRANSPORT PROTEIN CHAC-RELATED"/>
    <property type="match status" value="1"/>
</dbReference>
<evidence type="ECO:0000313" key="3">
    <source>
        <dbReference type="EMBL" id="OCW55887.1"/>
    </source>
</evidence>
<dbReference type="AlphaFoldDB" id="A0A1C1YR87"/>
<dbReference type="Gene3D" id="3.10.490.10">
    <property type="entry name" value="Gamma-glutamyl cyclotransferase-like"/>
    <property type="match status" value="1"/>
</dbReference>
<organism evidence="3 4">
    <name type="scientific">Hoeflea olei</name>
    <dbReference type="NCBI Taxonomy" id="1480615"/>
    <lineage>
        <taxon>Bacteria</taxon>
        <taxon>Pseudomonadati</taxon>
        <taxon>Pseudomonadota</taxon>
        <taxon>Alphaproteobacteria</taxon>
        <taxon>Hyphomicrobiales</taxon>
        <taxon>Rhizobiaceae</taxon>
        <taxon>Hoeflea</taxon>
    </lineage>
</organism>
<dbReference type="SUPFAM" id="SSF110857">
    <property type="entry name" value="Gamma-glutamyl cyclotransferase-like"/>
    <property type="match status" value="1"/>
</dbReference>
<keyword evidence="4" id="KW-1185">Reference proteome</keyword>